<dbReference type="InterPro" id="IPR059164">
    <property type="entry name" value="HAT_PRP39_C"/>
</dbReference>
<dbReference type="SUPFAM" id="SSF48452">
    <property type="entry name" value="TPR-like"/>
    <property type="match status" value="2"/>
</dbReference>
<dbReference type="GO" id="GO:0071004">
    <property type="term" value="C:U2-type prespliceosome"/>
    <property type="evidence" value="ECO:0007669"/>
    <property type="project" value="TreeGrafter"/>
</dbReference>
<dbReference type="Pfam" id="PF23241">
    <property type="entry name" value="HAT_PRP39_C"/>
    <property type="match status" value="1"/>
</dbReference>
<feature type="non-terminal residue" evidence="8">
    <location>
        <position position="1"/>
    </location>
</feature>
<evidence type="ECO:0000313" key="9">
    <source>
        <dbReference type="Proteomes" id="UP000015453"/>
    </source>
</evidence>
<dbReference type="GO" id="GO:0000395">
    <property type="term" value="P:mRNA 5'-splice site recognition"/>
    <property type="evidence" value="ECO:0007669"/>
    <property type="project" value="TreeGrafter"/>
</dbReference>
<comment type="similarity">
    <text evidence="6">Belongs to the PRP39 family.</text>
</comment>
<dbReference type="Gene3D" id="1.25.40.10">
    <property type="entry name" value="Tetratricopeptide repeat domain"/>
    <property type="match status" value="2"/>
</dbReference>
<evidence type="ECO:0008006" key="10">
    <source>
        <dbReference type="Google" id="ProtNLM"/>
    </source>
</evidence>
<dbReference type="FunFam" id="1.25.40.10:FF:000064">
    <property type="entry name" value="Putative pre-mrna-processing factor 39"/>
    <property type="match status" value="1"/>
</dbReference>
<dbReference type="GO" id="GO:0000243">
    <property type="term" value="C:commitment complex"/>
    <property type="evidence" value="ECO:0007669"/>
    <property type="project" value="TreeGrafter"/>
</dbReference>
<gene>
    <name evidence="8" type="ORF">M569_06212</name>
</gene>
<evidence type="ECO:0000313" key="8">
    <source>
        <dbReference type="EMBL" id="EPS68551.1"/>
    </source>
</evidence>
<keyword evidence="9" id="KW-1185">Reference proteome</keyword>
<dbReference type="Pfam" id="PF23240">
    <property type="entry name" value="HAT_PRP39_N"/>
    <property type="match status" value="1"/>
</dbReference>
<keyword evidence="3" id="KW-0677">Repeat</keyword>
<keyword evidence="4" id="KW-0508">mRNA splicing</keyword>
<dbReference type="InterPro" id="IPR003107">
    <property type="entry name" value="HAT"/>
</dbReference>
<sequence length="646" mass="73117">LSISYAGNSNSAVLYPNQQDHITSYDAKKNISNLANSSLEPVGVDGYNSSLINNGAPLLLGIEATTLSNGVTSTDRTGSAALHQTLDGSGVTADEERLWSIVTANSLEFDAWTALIEETERTSEGNISKIRKVYDAFLAEFPLCYGYWKKYADHEARLSSTECVAEVYERAVNGVTYSVDMWLHYCVFAIGTFGDPEAIRRLFERALAYVGSDYLCFPIWDKFIEYEISQQAWPRIAAIYTRVLEVPNQQLDRYFEGFKELVASRPLSDLEDSEDVTVTSVAISEEASENNREKNQHPDVEESSKSISAEVQDAESLEKYMAIREEIYKKAKDFDYKISGFEIAIRRPYFHVRPLNVAELENWHSYLDYIESGDDFNKVVKLYERCLIACANYPEYWIRYILCMEASGSMELAENALARATQVFGQRQPEIHLFAARFREQLGDISGARSSYQHVHTGISPGLIEAIIKHANMEYRLGNLENACSLYEQAISIEKGKEQSQTLPMLFAQYSRFIYLVSGNVDRAREILVQGLESAQLSKPLLEAMIHLESIQSQPKQVEYLDSLVEKFIAPAPDNSSGASTEEREEASNIFMEFLDIFGDVELIKKGYNRHVKLFSRQRSSRESKKRHAEEYLISERGKFAKSASS</sequence>
<accession>S8CUI7</accession>
<dbReference type="OrthoDB" id="10265668at2759"/>
<evidence type="ECO:0000256" key="3">
    <source>
        <dbReference type="ARBA" id="ARBA00022737"/>
    </source>
</evidence>
<feature type="compositionally biased region" description="Basic and acidic residues" evidence="7">
    <location>
        <begin position="289"/>
        <end position="304"/>
    </location>
</feature>
<dbReference type="AlphaFoldDB" id="S8CUI7"/>
<evidence type="ECO:0000256" key="6">
    <source>
        <dbReference type="ARBA" id="ARBA00038019"/>
    </source>
</evidence>
<evidence type="ECO:0000256" key="7">
    <source>
        <dbReference type="SAM" id="MobiDB-lite"/>
    </source>
</evidence>
<dbReference type="PANTHER" id="PTHR17204">
    <property type="entry name" value="PRE-MRNA PROCESSING PROTEIN PRP39-RELATED"/>
    <property type="match status" value="1"/>
</dbReference>
<comment type="subcellular location">
    <subcellularLocation>
        <location evidence="1">Nucleus</location>
    </subcellularLocation>
</comment>
<keyword evidence="2" id="KW-0507">mRNA processing</keyword>
<feature type="non-terminal residue" evidence="8">
    <location>
        <position position="646"/>
    </location>
</feature>
<dbReference type="InterPro" id="IPR011990">
    <property type="entry name" value="TPR-like_helical_dom_sf"/>
</dbReference>
<name>S8CUI7_9LAMI</name>
<dbReference type="SMART" id="SM00386">
    <property type="entry name" value="HAT"/>
    <property type="match status" value="7"/>
</dbReference>
<protein>
    <recommendedName>
        <fullName evidence="10">Suppressor of forked domain-containing protein</fullName>
    </recommendedName>
</protein>
<dbReference type="GO" id="GO:0005685">
    <property type="term" value="C:U1 snRNP"/>
    <property type="evidence" value="ECO:0007669"/>
    <property type="project" value="TreeGrafter"/>
</dbReference>
<dbReference type="GO" id="GO:0030627">
    <property type="term" value="F:pre-mRNA 5'-splice site binding"/>
    <property type="evidence" value="ECO:0007669"/>
    <property type="project" value="TreeGrafter"/>
</dbReference>
<feature type="region of interest" description="Disordered" evidence="7">
    <location>
        <begin position="284"/>
        <end position="310"/>
    </location>
</feature>
<evidence type="ECO:0000256" key="5">
    <source>
        <dbReference type="ARBA" id="ARBA00023242"/>
    </source>
</evidence>
<comment type="caution">
    <text evidence="8">The sequence shown here is derived from an EMBL/GenBank/DDBJ whole genome shotgun (WGS) entry which is preliminary data.</text>
</comment>
<proteinExistence type="inferred from homology"/>
<reference evidence="8 9" key="1">
    <citation type="journal article" date="2013" name="BMC Genomics">
        <title>The miniature genome of a carnivorous plant Genlisea aurea contains a low number of genes and short non-coding sequences.</title>
        <authorList>
            <person name="Leushkin E.V."/>
            <person name="Sutormin R.A."/>
            <person name="Nabieva E.R."/>
            <person name="Penin A.A."/>
            <person name="Kondrashov A.S."/>
            <person name="Logacheva M.D."/>
        </authorList>
    </citation>
    <scope>NUCLEOTIDE SEQUENCE [LARGE SCALE GENOMIC DNA]</scope>
</reference>
<dbReference type="EMBL" id="AUSU01002561">
    <property type="protein sequence ID" value="EPS68551.1"/>
    <property type="molecule type" value="Genomic_DNA"/>
</dbReference>
<dbReference type="Proteomes" id="UP000015453">
    <property type="component" value="Unassembled WGS sequence"/>
</dbReference>
<dbReference type="PANTHER" id="PTHR17204:SF5">
    <property type="entry name" value="PRE-MRNA-PROCESSING FACTOR 39"/>
    <property type="match status" value="1"/>
</dbReference>
<evidence type="ECO:0000256" key="2">
    <source>
        <dbReference type="ARBA" id="ARBA00022664"/>
    </source>
</evidence>
<keyword evidence="5" id="KW-0539">Nucleus</keyword>
<organism evidence="8 9">
    <name type="scientific">Genlisea aurea</name>
    <dbReference type="NCBI Taxonomy" id="192259"/>
    <lineage>
        <taxon>Eukaryota</taxon>
        <taxon>Viridiplantae</taxon>
        <taxon>Streptophyta</taxon>
        <taxon>Embryophyta</taxon>
        <taxon>Tracheophyta</taxon>
        <taxon>Spermatophyta</taxon>
        <taxon>Magnoliopsida</taxon>
        <taxon>eudicotyledons</taxon>
        <taxon>Gunneridae</taxon>
        <taxon>Pentapetalae</taxon>
        <taxon>asterids</taxon>
        <taxon>lamiids</taxon>
        <taxon>Lamiales</taxon>
        <taxon>Lentibulariaceae</taxon>
        <taxon>Genlisea</taxon>
    </lineage>
</organism>
<evidence type="ECO:0000256" key="4">
    <source>
        <dbReference type="ARBA" id="ARBA00023187"/>
    </source>
</evidence>
<dbReference type="FunFam" id="1.25.40.10:FF:000159">
    <property type="entry name" value="Tetratricopeptide repeat (TPR)-like superfamily protein"/>
    <property type="match status" value="1"/>
</dbReference>
<evidence type="ECO:0000256" key="1">
    <source>
        <dbReference type="ARBA" id="ARBA00004123"/>
    </source>
</evidence>